<dbReference type="Proteomes" id="UP000609531">
    <property type="component" value="Unassembled WGS sequence"/>
</dbReference>
<dbReference type="EMBL" id="JAEKJA010000010">
    <property type="protein sequence ID" value="MBJ3776787.1"/>
    <property type="molecule type" value="Genomic_DNA"/>
</dbReference>
<evidence type="ECO:0000259" key="3">
    <source>
        <dbReference type="Pfam" id="PF12804"/>
    </source>
</evidence>
<dbReference type="Gene3D" id="3.90.550.10">
    <property type="entry name" value="Spore Coat Polysaccharide Biosynthesis Protein SpsA, Chain A"/>
    <property type="match status" value="1"/>
</dbReference>
<evidence type="ECO:0000256" key="2">
    <source>
        <dbReference type="ARBA" id="ARBA00022842"/>
    </source>
</evidence>
<gene>
    <name evidence="4" type="ORF">JCR33_13860</name>
</gene>
<accession>A0A934MDV2</accession>
<name>A0A934MDV2_9HYPH</name>
<evidence type="ECO:0000313" key="4">
    <source>
        <dbReference type="EMBL" id="MBJ3776787.1"/>
    </source>
</evidence>
<sequence length="208" mass="21408">MPPTIIDAAIYAGGDGSRIGGGKPLRLLAGRPLLARVVDRLGTQAATLGIVARTTAEAEALIAALAPHLAAPVAARLVPWADRPGLAGPVAALLGAADATRADHLLTAPTDTPFLPADLATRLRAALADAAPPQDGAAIAVDRRLNPTVGLFRVERLRRLPSGWSLIDTLTPLDPRHVAFSEDELLNINTADDLAAAEARLAALAPGH</sequence>
<dbReference type="AlphaFoldDB" id="A0A934MDV2"/>
<keyword evidence="1 4" id="KW-0808">Transferase</keyword>
<evidence type="ECO:0000256" key="1">
    <source>
        <dbReference type="ARBA" id="ARBA00022679"/>
    </source>
</evidence>
<keyword evidence="5" id="KW-1185">Reference proteome</keyword>
<dbReference type="PANTHER" id="PTHR19136:SF81">
    <property type="entry name" value="MOLYBDENUM COFACTOR GUANYLYLTRANSFERASE"/>
    <property type="match status" value="1"/>
</dbReference>
<comment type="caution">
    <text evidence="4">The sequence shown here is derived from an EMBL/GenBank/DDBJ whole genome shotgun (WGS) entry which is preliminary data.</text>
</comment>
<feature type="domain" description="MobA-like NTP transferase" evidence="3">
    <location>
        <begin position="8"/>
        <end position="160"/>
    </location>
</feature>
<dbReference type="InterPro" id="IPR029044">
    <property type="entry name" value="Nucleotide-diphossugar_trans"/>
</dbReference>
<organism evidence="4 5">
    <name type="scientific">Acuticoccus mangrovi</name>
    <dbReference type="NCBI Taxonomy" id="2796142"/>
    <lineage>
        <taxon>Bacteria</taxon>
        <taxon>Pseudomonadati</taxon>
        <taxon>Pseudomonadota</taxon>
        <taxon>Alphaproteobacteria</taxon>
        <taxon>Hyphomicrobiales</taxon>
        <taxon>Amorphaceae</taxon>
        <taxon>Acuticoccus</taxon>
    </lineage>
</organism>
<keyword evidence="2" id="KW-0460">Magnesium</keyword>
<dbReference type="GO" id="GO:0016779">
    <property type="term" value="F:nucleotidyltransferase activity"/>
    <property type="evidence" value="ECO:0007669"/>
    <property type="project" value="TreeGrafter"/>
</dbReference>
<protein>
    <submittedName>
        <fullName evidence="4">NTP transferase domain-containing protein</fullName>
    </submittedName>
</protein>
<dbReference type="InterPro" id="IPR025877">
    <property type="entry name" value="MobA-like_NTP_Trfase"/>
</dbReference>
<dbReference type="PANTHER" id="PTHR19136">
    <property type="entry name" value="MOLYBDENUM COFACTOR GUANYLYLTRANSFERASE"/>
    <property type="match status" value="1"/>
</dbReference>
<evidence type="ECO:0000313" key="5">
    <source>
        <dbReference type="Proteomes" id="UP000609531"/>
    </source>
</evidence>
<dbReference type="SUPFAM" id="SSF53448">
    <property type="entry name" value="Nucleotide-diphospho-sugar transferases"/>
    <property type="match status" value="1"/>
</dbReference>
<proteinExistence type="predicted"/>
<dbReference type="Pfam" id="PF12804">
    <property type="entry name" value="NTP_transf_3"/>
    <property type="match status" value="1"/>
</dbReference>
<reference evidence="4" key="1">
    <citation type="submission" date="2020-12" db="EMBL/GenBank/DDBJ databases">
        <title>Bacterial taxonomy.</title>
        <authorList>
            <person name="Pan X."/>
        </authorList>
    </citation>
    <scope>NUCLEOTIDE SEQUENCE</scope>
    <source>
        <strain evidence="4">B2012</strain>
    </source>
</reference>
<dbReference type="RefSeq" id="WP_198882675.1">
    <property type="nucleotide sequence ID" value="NZ_JAEKJA010000010.1"/>
</dbReference>